<evidence type="ECO:0000313" key="5">
    <source>
        <dbReference type="Proteomes" id="UP000184040"/>
    </source>
</evidence>
<dbReference type="PANTHER" id="PTHR21013">
    <property type="entry name" value="ATP SYNTHASE MITOCHONDRIAL F1 COMPLEX ASSEMBLY FACTOR 2/ATP12 PROTEIN, MITOCHONDRIAL PRECURSOR"/>
    <property type="match status" value="1"/>
</dbReference>
<proteinExistence type="inferred from homology"/>
<dbReference type="Pfam" id="PF07542">
    <property type="entry name" value="ATP12"/>
    <property type="match status" value="1"/>
</dbReference>
<sequence length="237" mass="26024">MSEWSPKRFWKDTRVADEGGRFTVLLDDKPIRTPAKAALHMPTRAMAEAVAAEWEAQGERIVPDSMPVTRSANSAIDKVMVQKPEVVAMLAEYGGTDLLSYRADGPEELVQRQAAAWDPYLDWAADRFDARLAVTGGVMPVAQDNAALERLAAPLGELDAFELTAAHDLIAMSGSLVLGLAVIEGRAAAAPIWDISRVDELWQAEVWGRDEEAEETAARKRGDFLHAERFLQLARNA</sequence>
<protein>
    <submittedName>
        <fullName evidence="4">Chaperone required for the assembly of the F1-ATPase</fullName>
    </submittedName>
</protein>
<evidence type="ECO:0000256" key="3">
    <source>
        <dbReference type="ARBA" id="ARBA00023186"/>
    </source>
</evidence>
<organism evidence="4 5">
    <name type="scientific">Palleronia salina</name>
    <dbReference type="NCBI Taxonomy" id="313368"/>
    <lineage>
        <taxon>Bacteria</taxon>
        <taxon>Pseudomonadati</taxon>
        <taxon>Pseudomonadota</taxon>
        <taxon>Alphaproteobacteria</taxon>
        <taxon>Rhodobacterales</taxon>
        <taxon>Roseobacteraceae</taxon>
        <taxon>Palleronia</taxon>
    </lineage>
</organism>
<evidence type="ECO:0000256" key="2">
    <source>
        <dbReference type="ARBA" id="ARBA00022946"/>
    </source>
</evidence>
<dbReference type="AlphaFoldDB" id="A0A1M6GQM8"/>
<dbReference type="InterPro" id="IPR011419">
    <property type="entry name" value="ATP12_ATP_synth-F1-assembly"/>
</dbReference>
<dbReference type="InterPro" id="IPR042272">
    <property type="entry name" value="ATP12_ATP_synth-F1-assembly_N"/>
</dbReference>
<reference evidence="4 5" key="1">
    <citation type="submission" date="2016-11" db="EMBL/GenBank/DDBJ databases">
        <authorList>
            <person name="Jaros S."/>
            <person name="Januszkiewicz K."/>
            <person name="Wedrychowicz H."/>
        </authorList>
    </citation>
    <scope>NUCLEOTIDE SEQUENCE [LARGE SCALE GENOMIC DNA]</scope>
    <source>
        <strain evidence="4 5">DSM 26892</strain>
    </source>
</reference>
<comment type="similarity">
    <text evidence="1">Belongs to the ATP12 family.</text>
</comment>
<dbReference type="Proteomes" id="UP000184040">
    <property type="component" value="Unassembled WGS sequence"/>
</dbReference>
<dbReference type="InterPro" id="IPR023335">
    <property type="entry name" value="ATP12_ortho_dom_sf"/>
</dbReference>
<keyword evidence="5" id="KW-1185">Reference proteome</keyword>
<name>A0A1M6GQM8_9RHOB</name>
<dbReference type="STRING" id="313368.SAMN04488012_10545"/>
<dbReference type="Gene3D" id="3.30.2180.10">
    <property type="entry name" value="ATP12-like"/>
    <property type="match status" value="1"/>
</dbReference>
<dbReference type="PANTHER" id="PTHR21013:SF10">
    <property type="entry name" value="ATP SYNTHASE MITOCHONDRIAL F1 COMPLEX ASSEMBLY FACTOR 2"/>
    <property type="match status" value="1"/>
</dbReference>
<dbReference type="SUPFAM" id="SSF160909">
    <property type="entry name" value="ATP12-like"/>
    <property type="match status" value="1"/>
</dbReference>
<accession>A0A1M6GQM8</accession>
<evidence type="ECO:0000256" key="1">
    <source>
        <dbReference type="ARBA" id="ARBA00008231"/>
    </source>
</evidence>
<keyword evidence="2" id="KW-0809">Transit peptide</keyword>
<gene>
    <name evidence="4" type="ORF">SAMN04488012_10545</name>
</gene>
<evidence type="ECO:0000313" key="4">
    <source>
        <dbReference type="EMBL" id="SHJ12176.1"/>
    </source>
</evidence>
<dbReference type="EMBL" id="FQZA01000005">
    <property type="protein sequence ID" value="SHJ12176.1"/>
    <property type="molecule type" value="Genomic_DNA"/>
</dbReference>
<dbReference type="RefSeq" id="WP_073128425.1">
    <property type="nucleotide sequence ID" value="NZ_FQZA01000005.1"/>
</dbReference>
<dbReference type="GO" id="GO:0043461">
    <property type="term" value="P:proton-transporting ATP synthase complex assembly"/>
    <property type="evidence" value="ECO:0007669"/>
    <property type="project" value="InterPro"/>
</dbReference>
<dbReference type="Gene3D" id="1.10.3580.10">
    <property type="entry name" value="ATP12 ATPase"/>
    <property type="match status" value="1"/>
</dbReference>
<keyword evidence="3" id="KW-0143">Chaperone</keyword>